<protein>
    <submittedName>
        <fullName evidence="2">VOC family protein</fullName>
    </submittedName>
</protein>
<comment type="caution">
    <text evidence="2">The sequence shown here is derived from an EMBL/GenBank/DDBJ whole genome shotgun (WGS) entry which is preliminary data.</text>
</comment>
<keyword evidence="3" id="KW-1185">Reference proteome</keyword>
<dbReference type="SUPFAM" id="SSF54593">
    <property type="entry name" value="Glyoxalase/Bleomycin resistance protein/Dihydroxybiphenyl dioxygenase"/>
    <property type="match status" value="1"/>
</dbReference>
<reference evidence="2 3" key="1">
    <citation type="submission" date="2023-11" db="EMBL/GenBank/DDBJ databases">
        <title>Lentzea sokolovensis, sp. nov., Lentzea kristufkii, sp. nov., and Lentzea miocenensis, sp. nov., rare actinobacteria from Sokolov Coal Basin, Miocene lacustrine sediment, Czech Republic.</title>
        <authorList>
            <person name="Lara A."/>
            <person name="Kotroba L."/>
            <person name="Nouioui I."/>
            <person name="Neumann-Schaal M."/>
            <person name="Mast Y."/>
            <person name="Chronakova A."/>
        </authorList>
    </citation>
    <scope>NUCLEOTIDE SEQUENCE [LARGE SCALE GENOMIC DNA]</scope>
    <source>
        <strain evidence="2 3">BCCO 10_0061</strain>
    </source>
</reference>
<evidence type="ECO:0000259" key="1">
    <source>
        <dbReference type="PROSITE" id="PS51819"/>
    </source>
</evidence>
<feature type="domain" description="VOC" evidence="1">
    <location>
        <begin position="2"/>
        <end position="117"/>
    </location>
</feature>
<accession>A0ABU4VB09</accession>
<dbReference type="PANTHER" id="PTHR35908:SF1">
    <property type="entry name" value="CONSERVED PROTEIN"/>
    <property type="match status" value="1"/>
</dbReference>
<dbReference type="PANTHER" id="PTHR35908">
    <property type="entry name" value="HYPOTHETICAL FUSION PROTEIN"/>
    <property type="match status" value="1"/>
</dbReference>
<gene>
    <name evidence="2" type="ORF">SK854_41495</name>
</gene>
<dbReference type="CDD" id="cd06587">
    <property type="entry name" value="VOC"/>
    <property type="match status" value="1"/>
</dbReference>
<name>A0ABU4VB09_9PSEU</name>
<dbReference type="Pfam" id="PF18029">
    <property type="entry name" value="Glyoxalase_6"/>
    <property type="match status" value="1"/>
</dbReference>
<sequence length="117" mass="12639">MRLAAVTVGTSQPAELAAFYARLLGTSVGTVEDDWAQVRVPGGLTLNFEREERFRRPVWPAVQGGQTASQHLDVEVDDLDSAVEHALGCGAVLAAVQPQEDVRVLIDPDGHPFCLFL</sequence>
<evidence type="ECO:0000313" key="3">
    <source>
        <dbReference type="Proteomes" id="UP001285352"/>
    </source>
</evidence>
<organism evidence="2 3">
    <name type="scientific">Lentzea sokolovensis</name>
    <dbReference type="NCBI Taxonomy" id="3095429"/>
    <lineage>
        <taxon>Bacteria</taxon>
        <taxon>Bacillati</taxon>
        <taxon>Actinomycetota</taxon>
        <taxon>Actinomycetes</taxon>
        <taxon>Pseudonocardiales</taxon>
        <taxon>Pseudonocardiaceae</taxon>
        <taxon>Lentzea</taxon>
    </lineage>
</organism>
<evidence type="ECO:0000313" key="2">
    <source>
        <dbReference type="EMBL" id="MDX8148650.1"/>
    </source>
</evidence>
<dbReference type="InterPro" id="IPR041581">
    <property type="entry name" value="Glyoxalase_6"/>
</dbReference>
<dbReference type="Proteomes" id="UP001285352">
    <property type="component" value="Unassembled WGS sequence"/>
</dbReference>
<dbReference type="PROSITE" id="PS51819">
    <property type="entry name" value="VOC"/>
    <property type="match status" value="1"/>
</dbReference>
<dbReference type="EMBL" id="JAXAVU010000016">
    <property type="protein sequence ID" value="MDX8148650.1"/>
    <property type="molecule type" value="Genomic_DNA"/>
</dbReference>
<dbReference type="InterPro" id="IPR037523">
    <property type="entry name" value="VOC_core"/>
</dbReference>
<proteinExistence type="predicted"/>
<dbReference type="InterPro" id="IPR029068">
    <property type="entry name" value="Glyas_Bleomycin-R_OHBP_Dase"/>
</dbReference>
<dbReference type="Gene3D" id="3.10.180.10">
    <property type="entry name" value="2,3-Dihydroxybiphenyl 1,2-Dioxygenase, domain 1"/>
    <property type="match status" value="1"/>
</dbReference>
<dbReference type="RefSeq" id="WP_319980631.1">
    <property type="nucleotide sequence ID" value="NZ_JAXAVU010000016.1"/>
</dbReference>